<proteinExistence type="predicted"/>
<reference evidence="1 2" key="1">
    <citation type="submission" date="2014-12" db="EMBL/GenBank/DDBJ databases">
        <title>Draft Genome Sequence of Pseudoalteromonas luteoviolacea HI1.</title>
        <authorList>
            <person name="Asahina A.Y."/>
            <person name="Hadfield M.G."/>
        </authorList>
    </citation>
    <scope>NUCLEOTIDE SEQUENCE [LARGE SCALE GENOMIC DNA]</scope>
    <source>
        <strain evidence="1 2">HI1</strain>
    </source>
</reference>
<evidence type="ECO:0000313" key="2">
    <source>
        <dbReference type="Proteomes" id="UP000031327"/>
    </source>
</evidence>
<organism evidence="1 2">
    <name type="scientific">Pseudoalteromonas luteoviolacea</name>
    <dbReference type="NCBI Taxonomy" id="43657"/>
    <lineage>
        <taxon>Bacteria</taxon>
        <taxon>Pseudomonadati</taxon>
        <taxon>Pseudomonadota</taxon>
        <taxon>Gammaproteobacteria</taxon>
        <taxon>Alteromonadales</taxon>
        <taxon>Pseudoalteromonadaceae</taxon>
        <taxon>Pseudoalteromonas</taxon>
    </lineage>
</organism>
<dbReference type="OrthoDB" id="5573608at2"/>
<dbReference type="AlphaFoldDB" id="A0A0C1Q2F2"/>
<evidence type="ECO:0000313" key="1">
    <source>
        <dbReference type="EMBL" id="KID54776.1"/>
    </source>
</evidence>
<dbReference type="RefSeq" id="WP_039611673.1">
    <property type="nucleotide sequence ID" value="NZ_JWIC01000010.1"/>
</dbReference>
<gene>
    <name evidence="1" type="ORF">JF50_23200</name>
</gene>
<name>A0A0C1Q2F2_9GAMM</name>
<dbReference type="Proteomes" id="UP000031327">
    <property type="component" value="Unassembled WGS sequence"/>
</dbReference>
<comment type="caution">
    <text evidence="1">The sequence shown here is derived from an EMBL/GenBank/DDBJ whole genome shotgun (WGS) entry which is preliminary data.</text>
</comment>
<dbReference type="EMBL" id="JWIC01000010">
    <property type="protein sequence ID" value="KID54776.1"/>
    <property type="molecule type" value="Genomic_DNA"/>
</dbReference>
<sequence>MNEQQRQQLESHLAHLRLEIDPVLAKQYPSFAGKPYPLGRCKEIRNAILDKLHMQLAQEKIPEAIKPLAAELSGGQALKPIWGSLRDEYFQNAILIDDWYIDAANDTVNPNKPRVEVVKLEKSGFSPISSFEQFCAIAQQYWQVTLYKNDVFPALAPFLPLVCVNQQGACWLGAANDDMISLARTSEFTLSERVLATLPSTPNHIKTAWYTHYNHLPEHLLQQTQVDPVTYCQSYRIQHKYSDLLFRDEIVKAYLQLAKGVSVV</sequence>
<accession>A0A0C1Q2F2</accession>
<protein>
    <submittedName>
        <fullName evidence="1">Uncharacterized protein</fullName>
    </submittedName>
</protein>